<dbReference type="Gene3D" id="3.20.20.80">
    <property type="entry name" value="Glycosidases"/>
    <property type="match status" value="1"/>
</dbReference>
<accession>A0A2V1IWX7</accession>
<dbReference type="SUPFAM" id="SSF55545">
    <property type="entry name" value="beta-N-acetylhexosaminidase-like domain"/>
    <property type="match status" value="1"/>
</dbReference>
<organism evidence="10 11">
    <name type="scientific">Paramuribaculum intestinale</name>
    <dbReference type="NCBI Taxonomy" id="2094151"/>
    <lineage>
        <taxon>Bacteria</taxon>
        <taxon>Pseudomonadati</taxon>
        <taxon>Bacteroidota</taxon>
        <taxon>Bacteroidia</taxon>
        <taxon>Bacteroidales</taxon>
        <taxon>Muribaculaceae</taxon>
        <taxon>Paramuribaculum</taxon>
    </lineage>
</organism>
<dbReference type="GO" id="GO:0030203">
    <property type="term" value="P:glycosaminoglycan metabolic process"/>
    <property type="evidence" value="ECO:0007669"/>
    <property type="project" value="TreeGrafter"/>
</dbReference>
<evidence type="ECO:0000256" key="2">
    <source>
        <dbReference type="ARBA" id="ARBA00006285"/>
    </source>
</evidence>
<feature type="domain" description="Glycoside hydrolase family 20 catalytic" evidence="8">
    <location>
        <begin position="153"/>
        <end position="509"/>
    </location>
</feature>
<comment type="caution">
    <text evidence="10">The sequence shown here is derived from an EMBL/GenBank/DDBJ whole genome shotgun (WGS) entry which is preliminary data.</text>
</comment>
<feature type="domain" description="Beta-hexosaminidase bacterial type N-terminal" evidence="9">
    <location>
        <begin position="26"/>
        <end position="149"/>
    </location>
</feature>
<evidence type="ECO:0000313" key="10">
    <source>
        <dbReference type="EMBL" id="PWB08443.1"/>
    </source>
</evidence>
<dbReference type="GO" id="GO:0016020">
    <property type="term" value="C:membrane"/>
    <property type="evidence" value="ECO:0007669"/>
    <property type="project" value="TreeGrafter"/>
</dbReference>
<dbReference type="InterPro" id="IPR015882">
    <property type="entry name" value="HEX_bac_N"/>
</dbReference>
<keyword evidence="4" id="KW-0378">Hydrolase</keyword>
<evidence type="ECO:0000256" key="6">
    <source>
        <dbReference type="PIRSR" id="PIRSR625705-1"/>
    </source>
</evidence>
<dbReference type="PANTHER" id="PTHR22600">
    <property type="entry name" value="BETA-HEXOSAMINIDASE"/>
    <property type="match status" value="1"/>
</dbReference>
<keyword evidence="7" id="KW-0732">Signal</keyword>
<keyword evidence="11" id="KW-1185">Reference proteome</keyword>
<dbReference type="RefSeq" id="WP_107035546.1">
    <property type="nucleotide sequence ID" value="NZ_CAOONL010000018.1"/>
</dbReference>
<evidence type="ECO:0000259" key="8">
    <source>
        <dbReference type="Pfam" id="PF00728"/>
    </source>
</evidence>
<dbReference type="InterPro" id="IPR015883">
    <property type="entry name" value="Glyco_hydro_20_cat"/>
</dbReference>
<dbReference type="EMBL" id="PUBV01000006">
    <property type="protein sequence ID" value="PWB08443.1"/>
    <property type="molecule type" value="Genomic_DNA"/>
</dbReference>
<dbReference type="CDD" id="cd06563">
    <property type="entry name" value="GH20_chitobiase-like"/>
    <property type="match status" value="1"/>
</dbReference>
<evidence type="ECO:0000259" key="9">
    <source>
        <dbReference type="Pfam" id="PF02838"/>
    </source>
</evidence>
<proteinExistence type="inferred from homology"/>
<reference evidence="11" key="1">
    <citation type="submission" date="2018-02" db="EMBL/GenBank/DDBJ databases">
        <authorList>
            <person name="Clavel T."/>
            <person name="Strowig T."/>
        </authorList>
    </citation>
    <scope>NUCLEOTIDE SEQUENCE [LARGE SCALE GENOMIC DNA]</scope>
    <source>
        <strain evidence="11">DSM 100764</strain>
    </source>
</reference>
<evidence type="ECO:0000256" key="7">
    <source>
        <dbReference type="SAM" id="SignalP"/>
    </source>
</evidence>
<sequence>MRLHSRLAAIAATAAICLNAAAQDTPAIIPLPAKIETSDGTLKLPQTIGYSVAAYPGDSIATVMQRFIPDFEKATGSKFTESDTGAMLTLSIDPAIGAEAYRLEVDSDGITIEASRPAGFFYALQTLRQLMPYEVSRSSASLPFVTIVDKPRFGWRGFMLDEGRHFFGKDEVKKVLDMMAAHKMNRFHWHLTEDQGWRIEIKQYPLLTQVGAKRKSKSLGWAQLEPDTLDYDGFYTQDDIREIVAYAKDRFIEIVPEIDIPGHTQAAVASYPEILACDPEKPHEVWRYQGVSTDVMNVSNPAAVKMSTDIIDELIPLFPFPYLHLGGDECPTDKWEQNSQCRAQLDSIGSDNFRDLQLNFYRQIAAHIAAKPKSEQRHLIFWNEVLHGNTDMLPSDITIMAWIGKQPAEKAAMEAARRGMNAILTPQIPYYINRRQSKLATEPVSQGAGTENLEAVYNYVPMNGVPAELADKYMGIQANFWSEYVITPEFLEYLMMPRLSAVAEAAWTPQECRDYTDFRNRIRTLKPMLDAAGWNYAPHEFVNDPDNQSAIDAD</sequence>
<evidence type="ECO:0000313" key="11">
    <source>
        <dbReference type="Proteomes" id="UP000244925"/>
    </source>
</evidence>
<feature type="chain" id="PRO_5015982462" description="beta-N-acetylhexosaminidase" evidence="7">
    <location>
        <begin position="23"/>
        <end position="554"/>
    </location>
</feature>
<dbReference type="EC" id="3.2.1.52" evidence="3"/>
<dbReference type="PRINTS" id="PR00738">
    <property type="entry name" value="GLHYDRLASE20"/>
</dbReference>
<dbReference type="InterPro" id="IPR017853">
    <property type="entry name" value="GH"/>
</dbReference>
<dbReference type="AlphaFoldDB" id="A0A2V1IWX7"/>
<evidence type="ECO:0000256" key="3">
    <source>
        <dbReference type="ARBA" id="ARBA00012663"/>
    </source>
</evidence>
<dbReference type="Pfam" id="PF02838">
    <property type="entry name" value="Glyco_hydro_20b"/>
    <property type="match status" value="1"/>
</dbReference>
<dbReference type="InterPro" id="IPR029018">
    <property type="entry name" value="Hex-like_dom2"/>
</dbReference>
<dbReference type="InterPro" id="IPR025705">
    <property type="entry name" value="Beta_hexosaminidase_sua/sub"/>
</dbReference>
<protein>
    <recommendedName>
        <fullName evidence="3">beta-N-acetylhexosaminidase</fullName>
        <ecNumber evidence="3">3.2.1.52</ecNumber>
    </recommendedName>
</protein>
<keyword evidence="5" id="KW-0326">Glycosidase</keyword>
<evidence type="ECO:0000256" key="5">
    <source>
        <dbReference type="ARBA" id="ARBA00023295"/>
    </source>
</evidence>
<dbReference type="PANTHER" id="PTHR22600:SF57">
    <property type="entry name" value="BETA-N-ACETYLHEXOSAMINIDASE"/>
    <property type="match status" value="1"/>
</dbReference>
<name>A0A2V1IWX7_9BACT</name>
<evidence type="ECO:0000256" key="1">
    <source>
        <dbReference type="ARBA" id="ARBA00001231"/>
    </source>
</evidence>
<dbReference type="GO" id="GO:0004563">
    <property type="term" value="F:beta-N-acetylhexosaminidase activity"/>
    <property type="evidence" value="ECO:0007669"/>
    <property type="project" value="UniProtKB-EC"/>
</dbReference>
<feature type="signal peptide" evidence="7">
    <location>
        <begin position="1"/>
        <end position="22"/>
    </location>
</feature>
<dbReference type="SUPFAM" id="SSF51445">
    <property type="entry name" value="(Trans)glycosidases"/>
    <property type="match status" value="1"/>
</dbReference>
<gene>
    <name evidence="10" type="ORF">C5O25_04550</name>
</gene>
<comment type="similarity">
    <text evidence="2">Belongs to the glycosyl hydrolase 20 family.</text>
</comment>
<evidence type="ECO:0000256" key="4">
    <source>
        <dbReference type="ARBA" id="ARBA00022801"/>
    </source>
</evidence>
<comment type="catalytic activity">
    <reaction evidence="1">
        <text>Hydrolysis of terminal non-reducing N-acetyl-D-hexosamine residues in N-acetyl-beta-D-hexosaminides.</text>
        <dbReference type="EC" id="3.2.1.52"/>
    </reaction>
</comment>
<dbReference type="GO" id="GO:0005975">
    <property type="term" value="P:carbohydrate metabolic process"/>
    <property type="evidence" value="ECO:0007669"/>
    <property type="project" value="InterPro"/>
</dbReference>
<dbReference type="Pfam" id="PF00728">
    <property type="entry name" value="Glyco_hydro_20"/>
    <property type="match status" value="1"/>
</dbReference>
<dbReference type="Proteomes" id="UP000244925">
    <property type="component" value="Unassembled WGS sequence"/>
</dbReference>
<dbReference type="Gene3D" id="3.30.379.10">
    <property type="entry name" value="Chitobiase/beta-hexosaminidase domain 2-like"/>
    <property type="match status" value="1"/>
</dbReference>
<feature type="active site" description="Proton donor" evidence="6">
    <location>
        <position position="329"/>
    </location>
</feature>